<dbReference type="GO" id="GO:0009252">
    <property type="term" value="P:peptidoglycan biosynthetic process"/>
    <property type="evidence" value="ECO:0007669"/>
    <property type="project" value="UniProtKB-KW"/>
</dbReference>
<evidence type="ECO:0000313" key="7">
    <source>
        <dbReference type="EMBL" id="CAB4675217.1"/>
    </source>
</evidence>
<dbReference type="SUPFAM" id="SSF53681">
    <property type="entry name" value="Aspartate/glutamate racemase"/>
    <property type="match status" value="2"/>
</dbReference>
<comment type="catalytic activity">
    <reaction evidence="1">
        <text>L-glutamate = D-glutamate</text>
        <dbReference type="Rhea" id="RHEA:12813"/>
        <dbReference type="ChEBI" id="CHEBI:29985"/>
        <dbReference type="ChEBI" id="CHEBI:29986"/>
        <dbReference type="EC" id="5.1.1.3"/>
    </reaction>
</comment>
<protein>
    <recommendedName>
        <fullName evidence="2">glutamate racemase</fullName>
        <ecNumber evidence="2">5.1.1.3</ecNumber>
    </recommendedName>
</protein>
<dbReference type="PROSITE" id="PS00924">
    <property type="entry name" value="ASP_GLU_RACEMASE_2"/>
    <property type="match status" value="1"/>
</dbReference>
<dbReference type="InterPro" id="IPR004391">
    <property type="entry name" value="Glu_race"/>
</dbReference>
<dbReference type="GO" id="GO:0008881">
    <property type="term" value="F:glutamate racemase activity"/>
    <property type="evidence" value="ECO:0007669"/>
    <property type="project" value="UniProtKB-EC"/>
</dbReference>
<dbReference type="GO" id="GO:0008360">
    <property type="term" value="P:regulation of cell shape"/>
    <property type="evidence" value="ECO:0007669"/>
    <property type="project" value="UniProtKB-KW"/>
</dbReference>
<keyword evidence="6" id="KW-0961">Cell wall biogenesis/degradation</keyword>
<keyword evidence="4" id="KW-0573">Peptidoglycan synthesis</keyword>
<accession>A0A6J6MM31</accession>
<name>A0A6J6MM31_9ZZZZ</name>
<dbReference type="InterPro" id="IPR033134">
    <property type="entry name" value="Asp/Glu_racemase_AS_2"/>
</dbReference>
<dbReference type="Pfam" id="PF01177">
    <property type="entry name" value="Asp_Glu_race"/>
    <property type="match status" value="1"/>
</dbReference>
<dbReference type="InterPro" id="IPR015942">
    <property type="entry name" value="Asp/Glu/hydantoin_racemase"/>
</dbReference>
<evidence type="ECO:0000256" key="1">
    <source>
        <dbReference type="ARBA" id="ARBA00001602"/>
    </source>
</evidence>
<dbReference type="FunFam" id="3.40.50.1860:FF:000001">
    <property type="entry name" value="Glutamate racemase"/>
    <property type="match status" value="1"/>
</dbReference>
<dbReference type="InterPro" id="IPR001920">
    <property type="entry name" value="Asp/Glu_race"/>
</dbReference>
<evidence type="ECO:0000256" key="2">
    <source>
        <dbReference type="ARBA" id="ARBA00013090"/>
    </source>
</evidence>
<organism evidence="7">
    <name type="scientific">freshwater metagenome</name>
    <dbReference type="NCBI Taxonomy" id="449393"/>
    <lineage>
        <taxon>unclassified sequences</taxon>
        <taxon>metagenomes</taxon>
        <taxon>ecological metagenomes</taxon>
    </lineage>
</organism>
<reference evidence="7" key="1">
    <citation type="submission" date="2020-05" db="EMBL/GenBank/DDBJ databases">
        <authorList>
            <person name="Chiriac C."/>
            <person name="Salcher M."/>
            <person name="Ghai R."/>
            <person name="Kavagutti S V."/>
        </authorList>
    </citation>
    <scope>NUCLEOTIDE SEQUENCE</scope>
</reference>
<dbReference type="EMBL" id="CAEZWU010000160">
    <property type="protein sequence ID" value="CAB4675217.1"/>
    <property type="molecule type" value="Genomic_DNA"/>
</dbReference>
<evidence type="ECO:0000256" key="3">
    <source>
        <dbReference type="ARBA" id="ARBA00022960"/>
    </source>
</evidence>
<dbReference type="PANTHER" id="PTHR21198">
    <property type="entry name" value="GLUTAMATE RACEMASE"/>
    <property type="match status" value="1"/>
</dbReference>
<proteinExistence type="inferred from homology"/>
<evidence type="ECO:0000256" key="4">
    <source>
        <dbReference type="ARBA" id="ARBA00022984"/>
    </source>
</evidence>
<sequence>MNVQVDRPIGMFDSGFGGLTVARALIDKMPNENLVYIGDTGRYPYGNKSASDVRNFALEIANSLVNDFDVKMIVVACNTAASVALLELQSSLSVPVIGVVEPGARALVRATENNCVAVIGTVGTIASGAYEKAVAGASNEINRKVSLTATACPGFVEFVERDETSGKAVTELAEKLLAPIRDAGVDALLLGCTHYPYLSAVIGQVMGSNVKLINSADATASVVREALAQNKIARSVQSGVPDLPRFFGSHDFYSSGDIRHFAELGRRFLGPELSVAKQWPK</sequence>
<dbReference type="EC" id="5.1.1.3" evidence="2"/>
<dbReference type="NCBIfam" id="TIGR00067">
    <property type="entry name" value="glut_race"/>
    <property type="match status" value="1"/>
</dbReference>
<gene>
    <name evidence="7" type="ORF">UFOPK2292_01032</name>
</gene>
<keyword evidence="5" id="KW-0413">Isomerase</keyword>
<dbReference type="GO" id="GO:0071555">
    <property type="term" value="P:cell wall organization"/>
    <property type="evidence" value="ECO:0007669"/>
    <property type="project" value="UniProtKB-KW"/>
</dbReference>
<dbReference type="Gene3D" id="3.40.50.1860">
    <property type="match status" value="2"/>
</dbReference>
<dbReference type="AlphaFoldDB" id="A0A6J6MM31"/>
<evidence type="ECO:0000256" key="5">
    <source>
        <dbReference type="ARBA" id="ARBA00023235"/>
    </source>
</evidence>
<keyword evidence="3" id="KW-0133">Cell shape</keyword>
<evidence type="ECO:0000256" key="6">
    <source>
        <dbReference type="ARBA" id="ARBA00023316"/>
    </source>
</evidence>
<dbReference type="HAMAP" id="MF_00258">
    <property type="entry name" value="Glu_racemase"/>
    <property type="match status" value="1"/>
</dbReference>
<dbReference type="PANTHER" id="PTHR21198:SF2">
    <property type="entry name" value="GLUTAMATE RACEMASE"/>
    <property type="match status" value="1"/>
</dbReference>